<dbReference type="Proteomes" id="UP000188597">
    <property type="component" value="Unassembled WGS sequence"/>
</dbReference>
<dbReference type="Gene3D" id="1.20.5.170">
    <property type="match status" value="2"/>
</dbReference>
<proteinExistence type="predicted"/>
<reference evidence="2 3" key="1">
    <citation type="submission" date="2016-11" db="EMBL/GenBank/DDBJ databases">
        <authorList>
            <person name="Jaros S."/>
            <person name="Januszkiewicz K."/>
            <person name="Wedrychowicz H."/>
        </authorList>
    </citation>
    <scope>NUCLEOTIDE SEQUENCE [LARGE SCALE GENOMIC DNA]</scope>
    <source>
        <strain evidence="2 3">Con a/3</strain>
    </source>
</reference>
<evidence type="ECO:0000313" key="3">
    <source>
        <dbReference type="Proteomes" id="UP000188597"/>
    </source>
</evidence>
<dbReference type="SUPFAM" id="SSF57997">
    <property type="entry name" value="Tropomyosin"/>
    <property type="match status" value="1"/>
</dbReference>
<gene>
    <name evidence="2" type="ORF">UN64_04880</name>
</gene>
<keyword evidence="1" id="KW-0175">Coiled coil</keyword>
<dbReference type="RefSeq" id="WP_077360252.1">
    <property type="nucleotide sequence ID" value="NZ_MQMF01000001.1"/>
</dbReference>
<comment type="caution">
    <text evidence="2">The sequence shown here is derived from an EMBL/GenBank/DDBJ whole genome shotgun (WGS) entry which is preliminary data.</text>
</comment>
<name>A0A1V3GCF3_9BACL</name>
<evidence type="ECO:0000256" key="1">
    <source>
        <dbReference type="SAM" id="Coils"/>
    </source>
</evidence>
<dbReference type="EMBL" id="MQMF01000001">
    <property type="protein sequence ID" value="OOE14530.1"/>
    <property type="molecule type" value="Genomic_DNA"/>
</dbReference>
<feature type="coiled-coil region" evidence="1">
    <location>
        <begin position="19"/>
        <end position="95"/>
    </location>
</feature>
<evidence type="ECO:0000313" key="2">
    <source>
        <dbReference type="EMBL" id="OOE14530.1"/>
    </source>
</evidence>
<sequence length="112" mass="12805">MEKVLNEILVKLLSIDNKVSDLDNKVSNLDNKVSNLDNKVSVLDNKVSELDNKFFNLDNKVTNLEVGQQQIVSRLDTLETDVNEIRDTVNRIEVSQNDDVIASLKMMHKQKH</sequence>
<dbReference type="AlphaFoldDB" id="A0A1V3GCF3"/>
<accession>A0A1V3GCF3</accession>
<dbReference type="OrthoDB" id="2926200at2"/>
<organism evidence="2 3">
    <name type="scientific">Fictibacillus arsenicus</name>
    <dbReference type="NCBI Taxonomy" id="255247"/>
    <lineage>
        <taxon>Bacteria</taxon>
        <taxon>Bacillati</taxon>
        <taxon>Bacillota</taxon>
        <taxon>Bacilli</taxon>
        <taxon>Bacillales</taxon>
        <taxon>Fictibacillaceae</taxon>
        <taxon>Fictibacillus</taxon>
    </lineage>
</organism>
<evidence type="ECO:0008006" key="4">
    <source>
        <dbReference type="Google" id="ProtNLM"/>
    </source>
</evidence>
<protein>
    <recommendedName>
        <fullName evidence="4">t-SNARE coiled-coil homology domain-containing protein</fullName>
    </recommendedName>
</protein>